<evidence type="ECO:0000313" key="9">
    <source>
        <dbReference type="EMBL" id="PAE86973.1"/>
    </source>
</evidence>
<evidence type="ECO:0000256" key="5">
    <source>
        <dbReference type="ARBA" id="ARBA00022705"/>
    </source>
</evidence>
<evidence type="ECO:0000256" key="2">
    <source>
        <dbReference type="ARBA" id="ARBA00014363"/>
    </source>
</evidence>
<dbReference type="Gene3D" id="3.40.50.300">
    <property type="entry name" value="P-loop containing nucleotide triphosphate hydrolases"/>
    <property type="match status" value="1"/>
</dbReference>
<evidence type="ECO:0000256" key="4">
    <source>
        <dbReference type="ARBA" id="ARBA00022695"/>
    </source>
</evidence>
<evidence type="ECO:0000256" key="1">
    <source>
        <dbReference type="ARBA" id="ARBA00012417"/>
    </source>
</evidence>
<protein>
    <recommendedName>
        <fullName evidence="2">DNA polymerase III subunit delta'</fullName>
        <ecNumber evidence="1">2.7.7.7</ecNumber>
    </recommendedName>
</protein>
<dbReference type="Pfam" id="PF13177">
    <property type="entry name" value="DNA_pol3_delta2"/>
    <property type="match status" value="1"/>
</dbReference>
<keyword evidence="4" id="KW-0548">Nucleotidyltransferase</keyword>
<dbReference type="GO" id="GO:0008408">
    <property type="term" value="F:3'-5' exonuclease activity"/>
    <property type="evidence" value="ECO:0007669"/>
    <property type="project" value="InterPro"/>
</dbReference>
<dbReference type="InterPro" id="IPR050238">
    <property type="entry name" value="DNA_Rep/Repair_Clamp_Loader"/>
</dbReference>
<keyword evidence="6" id="KW-0239">DNA-directed DNA polymerase</keyword>
<dbReference type="Pfam" id="PF09115">
    <property type="entry name" value="DNApol3-delta_C"/>
    <property type="match status" value="1"/>
</dbReference>
<dbReference type="PANTHER" id="PTHR11669">
    <property type="entry name" value="REPLICATION FACTOR C / DNA POLYMERASE III GAMMA-TAU SUBUNIT"/>
    <property type="match status" value="1"/>
</dbReference>
<evidence type="ECO:0000256" key="7">
    <source>
        <dbReference type="ARBA" id="ARBA00049244"/>
    </source>
</evidence>
<dbReference type="SUPFAM" id="SSF52540">
    <property type="entry name" value="P-loop containing nucleoside triphosphate hydrolases"/>
    <property type="match status" value="1"/>
</dbReference>
<organism evidence="9 10">
    <name type="scientific">Shouchella clausii</name>
    <name type="common">Alkalihalobacillus clausii</name>
    <dbReference type="NCBI Taxonomy" id="79880"/>
    <lineage>
        <taxon>Bacteria</taxon>
        <taxon>Bacillati</taxon>
        <taxon>Bacillota</taxon>
        <taxon>Bacilli</taxon>
        <taxon>Bacillales</taxon>
        <taxon>Bacillaceae</taxon>
        <taxon>Shouchella</taxon>
    </lineage>
</organism>
<sequence length="332" mass="37435">MRHVDTWKDWQEAQPQVVPMLVASIQKNRLAHAYLFEGEAGSGKHEVALLMAKRFFCKEHNGAEPCHACSDCLRIEHGNHPDVHQVAPDGQSIKKEQIEYLQKEFTYRGMESAAKVYIVSHVDKMTASAANSLLKFLEEPQGQTLAILLTENGASILTTIRSRAQQMRFLPPSQTQIASKLVAEGIEENQALFLAALTGNKAYAKALAEGDWSFQARTVVLQLMHELFTRPDLAAITLADKWIPLMKERLQQEMGLEMMLLWLRDLLYIQAGKQDKLVYADNKSKFDELALSTSQHTIRAAMSHVLEAKRHLSANVSIQLVMERLLFTIQEG</sequence>
<keyword evidence="3" id="KW-0808">Transferase</keyword>
<dbReference type="GO" id="GO:0003677">
    <property type="term" value="F:DNA binding"/>
    <property type="evidence" value="ECO:0007669"/>
    <property type="project" value="InterPro"/>
</dbReference>
<evidence type="ECO:0000259" key="8">
    <source>
        <dbReference type="Pfam" id="PF09115"/>
    </source>
</evidence>
<accession>A0A268NTX9</accession>
<comment type="catalytic activity">
    <reaction evidence="7">
        <text>DNA(n) + a 2'-deoxyribonucleoside 5'-triphosphate = DNA(n+1) + diphosphate</text>
        <dbReference type="Rhea" id="RHEA:22508"/>
        <dbReference type="Rhea" id="RHEA-COMP:17339"/>
        <dbReference type="Rhea" id="RHEA-COMP:17340"/>
        <dbReference type="ChEBI" id="CHEBI:33019"/>
        <dbReference type="ChEBI" id="CHEBI:61560"/>
        <dbReference type="ChEBI" id="CHEBI:173112"/>
        <dbReference type="EC" id="2.7.7.7"/>
    </reaction>
</comment>
<name>A0A268NTX9_SHOCL</name>
<dbReference type="PANTHER" id="PTHR11669:SF8">
    <property type="entry name" value="DNA POLYMERASE III SUBUNIT DELTA"/>
    <property type="match status" value="1"/>
</dbReference>
<feature type="domain" description="DNA polymerase III delta subunit C-terminal" evidence="8">
    <location>
        <begin position="248"/>
        <end position="329"/>
    </location>
</feature>
<dbReference type="Proteomes" id="UP000216207">
    <property type="component" value="Unassembled WGS sequence"/>
</dbReference>
<dbReference type="AlphaFoldDB" id="A0A268NTX9"/>
<evidence type="ECO:0000313" key="10">
    <source>
        <dbReference type="Proteomes" id="UP000216207"/>
    </source>
</evidence>
<gene>
    <name evidence="9" type="ORF">CHH72_21010</name>
</gene>
<dbReference type="InterPro" id="IPR027417">
    <property type="entry name" value="P-loop_NTPase"/>
</dbReference>
<evidence type="ECO:0000256" key="3">
    <source>
        <dbReference type="ARBA" id="ARBA00022679"/>
    </source>
</evidence>
<dbReference type="InterPro" id="IPR004622">
    <property type="entry name" value="DNA_pol_HolB"/>
</dbReference>
<reference evidence="9 10" key="1">
    <citation type="submission" date="2017-07" db="EMBL/GenBank/DDBJ databases">
        <title>Isolation and whole genome analysis of endospore-forming bacteria from heroin.</title>
        <authorList>
            <person name="Kalinowski J."/>
            <person name="Ahrens B."/>
            <person name="Al-Dilaimi A."/>
            <person name="Winkler A."/>
            <person name="Wibberg D."/>
            <person name="Schleenbecker U."/>
            <person name="Ruckert C."/>
            <person name="Wolfel R."/>
            <person name="Grass G."/>
        </authorList>
    </citation>
    <scope>NUCLEOTIDE SEQUENCE [LARGE SCALE GENOMIC DNA]</scope>
    <source>
        <strain evidence="9 10">7539</strain>
    </source>
</reference>
<dbReference type="GO" id="GO:0009360">
    <property type="term" value="C:DNA polymerase III complex"/>
    <property type="evidence" value="ECO:0007669"/>
    <property type="project" value="InterPro"/>
</dbReference>
<dbReference type="GO" id="GO:0003887">
    <property type="term" value="F:DNA-directed DNA polymerase activity"/>
    <property type="evidence" value="ECO:0007669"/>
    <property type="project" value="UniProtKB-KW"/>
</dbReference>
<proteinExistence type="predicted"/>
<evidence type="ECO:0000256" key="6">
    <source>
        <dbReference type="ARBA" id="ARBA00022932"/>
    </source>
</evidence>
<dbReference type="NCBIfam" id="TIGR00678">
    <property type="entry name" value="holB"/>
    <property type="match status" value="1"/>
</dbReference>
<dbReference type="GO" id="GO:0006261">
    <property type="term" value="P:DNA-templated DNA replication"/>
    <property type="evidence" value="ECO:0007669"/>
    <property type="project" value="TreeGrafter"/>
</dbReference>
<dbReference type="EMBL" id="NPCC01000044">
    <property type="protein sequence ID" value="PAE86973.1"/>
    <property type="molecule type" value="Genomic_DNA"/>
</dbReference>
<dbReference type="FunFam" id="3.40.50.300:FF:001255">
    <property type="entry name" value="DNA polymerase III subunit delta"/>
    <property type="match status" value="1"/>
</dbReference>
<keyword evidence="5" id="KW-0235">DNA replication</keyword>
<dbReference type="EC" id="2.7.7.7" evidence="1"/>
<dbReference type="NCBIfam" id="NF005972">
    <property type="entry name" value="PRK08058.1"/>
    <property type="match status" value="1"/>
</dbReference>
<dbReference type="InterPro" id="IPR015199">
    <property type="entry name" value="DNA_pol_III_delta_C"/>
</dbReference>
<comment type="caution">
    <text evidence="9">The sequence shown here is derived from an EMBL/GenBank/DDBJ whole genome shotgun (WGS) entry which is preliminary data.</text>
</comment>